<organism evidence="1 2">
    <name type="scientific">Ensete ventricosum</name>
    <name type="common">Abyssinian banana</name>
    <name type="synonym">Musa ensete</name>
    <dbReference type="NCBI Taxonomy" id="4639"/>
    <lineage>
        <taxon>Eukaryota</taxon>
        <taxon>Viridiplantae</taxon>
        <taxon>Streptophyta</taxon>
        <taxon>Embryophyta</taxon>
        <taxon>Tracheophyta</taxon>
        <taxon>Spermatophyta</taxon>
        <taxon>Magnoliopsida</taxon>
        <taxon>Liliopsida</taxon>
        <taxon>Zingiberales</taxon>
        <taxon>Musaceae</taxon>
        <taxon>Ensete</taxon>
    </lineage>
</organism>
<reference evidence="1 2" key="1">
    <citation type="journal article" date="2014" name="Agronomy (Basel)">
        <title>A Draft Genome Sequence for Ensete ventricosum, the Drought-Tolerant Tree Against Hunger.</title>
        <authorList>
            <person name="Harrison J."/>
            <person name="Moore K.A."/>
            <person name="Paszkiewicz K."/>
            <person name="Jones T."/>
            <person name="Grant M."/>
            <person name="Ambacheew D."/>
            <person name="Muzemil S."/>
            <person name="Studholme D.J."/>
        </authorList>
    </citation>
    <scope>NUCLEOTIDE SEQUENCE [LARGE SCALE GENOMIC DNA]</scope>
</reference>
<protein>
    <submittedName>
        <fullName evidence="1">Uncharacterized protein</fullName>
    </submittedName>
</protein>
<comment type="caution">
    <text evidence="1">The sequence shown here is derived from an EMBL/GenBank/DDBJ whole genome shotgun (WGS) entry which is preliminary data.</text>
</comment>
<dbReference type="EMBL" id="AMZH03002302">
    <property type="protein sequence ID" value="RRT76058.1"/>
    <property type="molecule type" value="Genomic_DNA"/>
</dbReference>
<accession>A0A427AIH3</accession>
<gene>
    <name evidence="1" type="ORF">B296_00021209</name>
</gene>
<evidence type="ECO:0000313" key="2">
    <source>
        <dbReference type="Proteomes" id="UP000287651"/>
    </source>
</evidence>
<sequence length="70" mass="8053">MTSASTTRASISESYFHKRWIFPMASIMDFDSTTMKCRRRCRAMKGSLEHVHLNPHAPSRLSPAMARVLR</sequence>
<dbReference type="AlphaFoldDB" id="A0A427AIH3"/>
<evidence type="ECO:0000313" key="1">
    <source>
        <dbReference type="EMBL" id="RRT76058.1"/>
    </source>
</evidence>
<dbReference type="Proteomes" id="UP000287651">
    <property type="component" value="Unassembled WGS sequence"/>
</dbReference>
<proteinExistence type="predicted"/>
<name>A0A427AIH3_ENSVE</name>